<name>A0A8H7U6G5_9APHY</name>
<dbReference type="AlphaFoldDB" id="A0A8H7U6G5"/>
<dbReference type="Proteomes" id="UP000639403">
    <property type="component" value="Unassembled WGS sequence"/>
</dbReference>
<gene>
    <name evidence="1" type="ORF">IEO21_00488</name>
</gene>
<comment type="caution">
    <text evidence="1">The sequence shown here is derived from an EMBL/GenBank/DDBJ whole genome shotgun (WGS) entry which is preliminary data.</text>
</comment>
<accession>A0A8H7U6G5</accession>
<sequence>MPPQLARLLTCHQDRTSVCTFEKKLHGTPPDVTARAYDTRKRQLSIFVLENHEFDSQVFQALMNIEATLIIPVAQPQCLRRQTPDWKTLHEELSDENE</sequence>
<evidence type="ECO:0000313" key="1">
    <source>
        <dbReference type="EMBL" id="KAF9821642.1"/>
    </source>
</evidence>
<proteinExistence type="predicted"/>
<reference evidence="1" key="1">
    <citation type="submission" date="2020-11" db="EMBL/GenBank/DDBJ databases">
        <authorList>
            <person name="Koelle M."/>
            <person name="Horta M.A.C."/>
            <person name="Nowrousian M."/>
            <person name="Ohm R.A."/>
            <person name="Benz P."/>
            <person name="Pilgard A."/>
        </authorList>
    </citation>
    <scope>NUCLEOTIDE SEQUENCE</scope>
    <source>
        <strain evidence="1">FPRL280</strain>
    </source>
</reference>
<protein>
    <submittedName>
        <fullName evidence="1">Uncharacterized protein</fullName>
    </submittedName>
</protein>
<evidence type="ECO:0000313" key="2">
    <source>
        <dbReference type="Proteomes" id="UP000639403"/>
    </source>
</evidence>
<organism evidence="1 2">
    <name type="scientific">Rhodonia placenta</name>
    <dbReference type="NCBI Taxonomy" id="104341"/>
    <lineage>
        <taxon>Eukaryota</taxon>
        <taxon>Fungi</taxon>
        <taxon>Dikarya</taxon>
        <taxon>Basidiomycota</taxon>
        <taxon>Agaricomycotina</taxon>
        <taxon>Agaricomycetes</taxon>
        <taxon>Polyporales</taxon>
        <taxon>Adustoporiaceae</taxon>
        <taxon>Rhodonia</taxon>
    </lineage>
</organism>
<dbReference type="EMBL" id="JADOXO010000003">
    <property type="protein sequence ID" value="KAF9821642.1"/>
    <property type="molecule type" value="Genomic_DNA"/>
</dbReference>
<reference evidence="1" key="2">
    <citation type="journal article" name="Front. Microbiol.">
        <title>Degradative Capacity of Two Strains of Rhodonia placenta: From Phenotype to Genotype.</title>
        <authorList>
            <person name="Kolle M."/>
            <person name="Horta M.A.C."/>
            <person name="Nowrousian M."/>
            <person name="Ohm R.A."/>
            <person name="Benz J.P."/>
            <person name="Pilgard A."/>
        </authorList>
    </citation>
    <scope>NUCLEOTIDE SEQUENCE</scope>
    <source>
        <strain evidence="1">FPRL280</strain>
    </source>
</reference>